<dbReference type="PANTHER" id="PTHR30523:SF33">
    <property type="entry name" value="PHOSPHOENOLPYRUVATE CARBOXYLASE 3"/>
    <property type="match status" value="1"/>
</dbReference>
<accession>A0ABS8RS75</accession>
<dbReference type="PANTHER" id="PTHR30523">
    <property type="entry name" value="PHOSPHOENOLPYRUVATE CARBOXYLASE"/>
    <property type="match status" value="1"/>
</dbReference>
<evidence type="ECO:0000256" key="1">
    <source>
        <dbReference type="SAM" id="MobiDB-lite"/>
    </source>
</evidence>
<dbReference type="Pfam" id="PF00311">
    <property type="entry name" value="PEPcase"/>
    <property type="match status" value="1"/>
</dbReference>
<dbReference type="SUPFAM" id="SSF51621">
    <property type="entry name" value="Phosphoenolpyruvate/pyruvate domain"/>
    <property type="match status" value="1"/>
</dbReference>
<dbReference type="Gene3D" id="1.20.1440.90">
    <property type="entry name" value="Phosphoenolpyruvate/pyruvate domain"/>
    <property type="match status" value="1"/>
</dbReference>
<feature type="compositionally biased region" description="Polar residues" evidence="1">
    <location>
        <begin position="253"/>
        <end position="267"/>
    </location>
</feature>
<comment type="caution">
    <text evidence="2">The sequence shown here is derived from an EMBL/GenBank/DDBJ whole genome shotgun (WGS) entry which is preliminary data.</text>
</comment>
<keyword evidence="3" id="KW-1185">Reference proteome</keyword>
<organism evidence="2 3">
    <name type="scientific">Datura stramonium</name>
    <name type="common">Jimsonweed</name>
    <name type="synonym">Common thornapple</name>
    <dbReference type="NCBI Taxonomy" id="4076"/>
    <lineage>
        <taxon>Eukaryota</taxon>
        <taxon>Viridiplantae</taxon>
        <taxon>Streptophyta</taxon>
        <taxon>Embryophyta</taxon>
        <taxon>Tracheophyta</taxon>
        <taxon>Spermatophyta</taxon>
        <taxon>Magnoliopsida</taxon>
        <taxon>eudicotyledons</taxon>
        <taxon>Gunneridae</taxon>
        <taxon>Pentapetalae</taxon>
        <taxon>asterids</taxon>
        <taxon>lamiids</taxon>
        <taxon>Solanales</taxon>
        <taxon>Solanaceae</taxon>
        <taxon>Solanoideae</taxon>
        <taxon>Datureae</taxon>
        <taxon>Datura</taxon>
    </lineage>
</organism>
<dbReference type="InterPro" id="IPR015813">
    <property type="entry name" value="Pyrv/PenolPyrv_kinase-like_dom"/>
</dbReference>
<proteinExistence type="predicted"/>
<evidence type="ECO:0000313" key="3">
    <source>
        <dbReference type="Proteomes" id="UP000823775"/>
    </source>
</evidence>
<sequence length="318" mass="35683">MHTRNLEKLASIDAQLRALVPGKVSEDDKLVENNATTESDIEETFKKLVVDLKKSPQEVFDALKNQTIRDCLAQLYAKDITPDDKQELDEAAEGVLFYGLPDYNVKYSGASNVSIRLSAAFRTDEIRRTAPTPQDEMRAGMSYFHETIWKGVPKFLRRVGYSSKNIGINEIQFLTMSLLFNSPLGWVVIGMVQLLSCNPRVTPEVTRDVCLLARMMAANLYYSQIEDLMFEYVLSVIYVALQRGAAVRKQLNSFTGPQGETPSTMNSGKHPPSEPYRVVLGEGEISCTDTSWNLLSSVRSLCDCGDRAPLPMEAFWIF</sequence>
<dbReference type="Proteomes" id="UP000823775">
    <property type="component" value="Unassembled WGS sequence"/>
</dbReference>
<reference evidence="2 3" key="1">
    <citation type="journal article" date="2021" name="BMC Genomics">
        <title>Datura genome reveals duplications of psychoactive alkaloid biosynthetic genes and high mutation rate following tissue culture.</title>
        <authorList>
            <person name="Rajewski A."/>
            <person name="Carter-House D."/>
            <person name="Stajich J."/>
            <person name="Litt A."/>
        </authorList>
    </citation>
    <scope>NUCLEOTIDE SEQUENCE [LARGE SCALE GENOMIC DNA]</scope>
    <source>
        <strain evidence="2">AR-01</strain>
    </source>
</reference>
<feature type="region of interest" description="Disordered" evidence="1">
    <location>
        <begin position="253"/>
        <end position="273"/>
    </location>
</feature>
<name>A0ABS8RS75_DATST</name>
<dbReference type="EMBL" id="JACEIK010000075">
    <property type="protein sequence ID" value="MCD7448895.1"/>
    <property type="molecule type" value="Genomic_DNA"/>
</dbReference>
<gene>
    <name evidence="2" type="primary">PPC1_13</name>
    <name evidence="2" type="ORF">HAX54_046989</name>
</gene>
<evidence type="ECO:0000313" key="2">
    <source>
        <dbReference type="EMBL" id="MCD7448895.1"/>
    </source>
</evidence>
<dbReference type="InterPro" id="IPR021135">
    <property type="entry name" value="PEP_COase"/>
</dbReference>
<protein>
    <submittedName>
        <fullName evidence="2">Phosphoenolpyruvate carboxylase 1</fullName>
    </submittedName>
</protein>